<dbReference type="Proteomes" id="UP000324705">
    <property type="component" value="Chromosome 1B"/>
</dbReference>
<protein>
    <recommendedName>
        <fullName evidence="7">NB-ARC domain-containing protein</fullName>
    </recommendedName>
</protein>
<evidence type="ECO:0000259" key="4">
    <source>
        <dbReference type="Pfam" id="PF25019"/>
    </source>
</evidence>
<dbReference type="InterPro" id="IPR027417">
    <property type="entry name" value="P-loop_NTPase"/>
</dbReference>
<dbReference type="SUPFAM" id="SSF52540">
    <property type="entry name" value="P-loop containing nucleoside triphosphate hydrolases"/>
    <property type="match status" value="1"/>
</dbReference>
<dbReference type="EMBL" id="LT934112">
    <property type="protein sequence ID" value="VAH14518.1"/>
    <property type="molecule type" value="Genomic_DNA"/>
</dbReference>
<dbReference type="AlphaFoldDB" id="A0A9R0QN13"/>
<name>A0A9R0QN13_TRITD</name>
<dbReference type="SUPFAM" id="SSF52058">
    <property type="entry name" value="L domain-like"/>
    <property type="match status" value="1"/>
</dbReference>
<dbReference type="InterPro" id="IPR058922">
    <property type="entry name" value="WHD_DRP"/>
</dbReference>
<dbReference type="InterPro" id="IPR032675">
    <property type="entry name" value="LRR_dom_sf"/>
</dbReference>
<evidence type="ECO:0000256" key="2">
    <source>
        <dbReference type="SAM" id="MobiDB-lite"/>
    </source>
</evidence>
<dbReference type="PANTHER" id="PTHR23155">
    <property type="entry name" value="DISEASE RESISTANCE PROTEIN RP"/>
    <property type="match status" value="1"/>
</dbReference>
<dbReference type="PANTHER" id="PTHR23155:SF988">
    <property type="entry name" value="OS06G0707733 PROTEIN"/>
    <property type="match status" value="1"/>
</dbReference>
<dbReference type="OMA" id="AHSSHEE"/>
<evidence type="ECO:0000256" key="1">
    <source>
        <dbReference type="ARBA" id="ARBA00022821"/>
    </source>
</evidence>
<dbReference type="GO" id="GO:0098542">
    <property type="term" value="P:defense response to other organism"/>
    <property type="evidence" value="ECO:0007669"/>
    <property type="project" value="TreeGrafter"/>
</dbReference>
<evidence type="ECO:0000313" key="6">
    <source>
        <dbReference type="Proteomes" id="UP000324705"/>
    </source>
</evidence>
<dbReference type="InterPro" id="IPR044974">
    <property type="entry name" value="Disease_R_plants"/>
</dbReference>
<reference evidence="5 6" key="1">
    <citation type="submission" date="2017-09" db="EMBL/GenBank/DDBJ databases">
        <authorList>
            <consortium name="International Durum Wheat Genome Sequencing Consortium (IDWGSC)"/>
            <person name="Milanesi L."/>
        </authorList>
    </citation>
    <scope>NUCLEOTIDE SEQUENCE [LARGE SCALE GENOMIC DNA]</scope>
    <source>
        <strain evidence="6">cv. Svevo</strain>
    </source>
</reference>
<accession>A0A9R0QN13</accession>
<dbReference type="Gene3D" id="3.80.10.10">
    <property type="entry name" value="Ribonuclease Inhibitor"/>
    <property type="match status" value="1"/>
</dbReference>
<dbReference type="GO" id="GO:0043531">
    <property type="term" value="F:ADP binding"/>
    <property type="evidence" value="ECO:0007669"/>
    <property type="project" value="InterPro"/>
</dbReference>
<feature type="domain" description="Disease resistance protein winged helix" evidence="3">
    <location>
        <begin position="116"/>
        <end position="185"/>
    </location>
</feature>
<feature type="domain" description="R13L1/DRL21-like LRR repeat region" evidence="4">
    <location>
        <begin position="395"/>
        <end position="476"/>
    </location>
</feature>
<dbReference type="Gene3D" id="1.10.10.10">
    <property type="entry name" value="Winged helix-like DNA-binding domain superfamily/Winged helix DNA-binding domain"/>
    <property type="match status" value="1"/>
</dbReference>
<dbReference type="InterPro" id="IPR056789">
    <property type="entry name" value="LRR_R13L1-DRL21"/>
</dbReference>
<dbReference type="Gene3D" id="1.10.8.430">
    <property type="entry name" value="Helical domain of apoptotic protease-activating factors"/>
    <property type="match status" value="1"/>
</dbReference>
<sequence length="501" mass="57748">MVRTGDKLLKLEGLEPNEYWSPFLASVFGETNQQCNDKNLLEIGEKIVDKLKGSPLAAKTVGRLLRKNISVDHWTRVLESKEWESQTSDHDIMPALKLSYDYLPFHLQQCFSPCALFPEDYKFDSEELIHFWIGLDIIHPDNRMKRIEDIGRNNLNDLVNYGFFKIETGDSGKHYVIHDLLHDLALKVSSQECLHISTSSPRAVEIAPSIYHLSISMSDPSNSEDGIVKEIFMKELNKIRKILKTENLRTLMLFGDYNASFVRIFSDLCKYAKSLRVVYLSTMFYPVEFLLHNFSKLVHLRYLRLVSKDRSKKKVPKSIPRFYQLRVLDISDWEGAHSSHEELVNLVKLRHFLVPSYEFHSNISNVGKLQNLQELARFEVRHGFELKQESNGFELMELGKLEEIGGPLDICNLENALVNEAHEANLLCKNRLQKLTLSWNKGQSNMSPDAEDQLLESLRPHSNLHELRIDGHGGSLPRPRSLETPSTPWRVIPDLSICRRA</sequence>
<proteinExistence type="predicted"/>
<dbReference type="Gramene" id="TRITD1Bv1G047960.1">
    <property type="protein sequence ID" value="TRITD1Bv1G047960.1"/>
    <property type="gene ID" value="TRITD1Bv1G047960"/>
</dbReference>
<evidence type="ECO:0000313" key="5">
    <source>
        <dbReference type="EMBL" id="VAH14518.1"/>
    </source>
</evidence>
<dbReference type="Pfam" id="PF23559">
    <property type="entry name" value="WHD_DRP"/>
    <property type="match status" value="1"/>
</dbReference>
<dbReference type="Pfam" id="PF25019">
    <property type="entry name" value="LRR_R13L1-DRL21"/>
    <property type="match status" value="1"/>
</dbReference>
<keyword evidence="1" id="KW-0611">Plant defense</keyword>
<evidence type="ECO:0000259" key="3">
    <source>
        <dbReference type="Pfam" id="PF23559"/>
    </source>
</evidence>
<gene>
    <name evidence="5" type="ORF">TRITD_1Bv1G047960</name>
</gene>
<keyword evidence="6" id="KW-1185">Reference proteome</keyword>
<feature type="region of interest" description="Disordered" evidence="2">
    <location>
        <begin position="466"/>
        <end position="487"/>
    </location>
</feature>
<dbReference type="InterPro" id="IPR042197">
    <property type="entry name" value="Apaf_helical"/>
</dbReference>
<evidence type="ECO:0008006" key="7">
    <source>
        <dbReference type="Google" id="ProtNLM"/>
    </source>
</evidence>
<dbReference type="InterPro" id="IPR036388">
    <property type="entry name" value="WH-like_DNA-bd_sf"/>
</dbReference>
<organism evidence="5 6">
    <name type="scientific">Triticum turgidum subsp. durum</name>
    <name type="common">Durum wheat</name>
    <name type="synonym">Triticum durum</name>
    <dbReference type="NCBI Taxonomy" id="4567"/>
    <lineage>
        <taxon>Eukaryota</taxon>
        <taxon>Viridiplantae</taxon>
        <taxon>Streptophyta</taxon>
        <taxon>Embryophyta</taxon>
        <taxon>Tracheophyta</taxon>
        <taxon>Spermatophyta</taxon>
        <taxon>Magnoliopsida</taxon>
        <taxon>Liliopsida</taxon>
        <taxon>Poales</taxon>
        <taxon>Poaceae</taxon>
        <taxon>BOP clade</taxon>
        <taxon>Pooideae</taxon>
        <taxon>Triticodae</taxon>
        <taxon>Triticeae</taxon>
        <taxon>Triticinae</taxon>
        <taxon>Triticum</taxon>
    </lineage>
</organism>